<accession>X1BKG0</accession>
<name>X1BKG0_9ZZZZ</name>
<evidence type="ECO:0000313" key="1">
    <source>
        <dbReference type="EMBL" id="GAG81682.1"/>
    </source>
</evidence>
<organism evidence="1">
    <name type="scientific">marine sediment metagenome</name>
    <dbReference type="NCBI Taxonomy" id="412755"/>
    <lineage>
        <taxon>unclassified sequences</taxon>
        <taxon>metagenomes</taxon>
        <taxon>ecological metagenomes</taxon>
    </lineage>
</organism>
<proteinExistence type="predicted"/>
<sequence length="59" mass="6906">MDQKDSLKLNIRLAKATLEMMKSFCDEYATRISINDAGKILNNEISLIEKEYQQWINPE</sequence>
<dbReference type="AlphaFoldDB" id="X1BKG0"/>
<reference evidence="1" key="1">
    <citation type="journal article" date="2014" name="Front. Microbiol.">
        <title>High frequency of phylogenetically diverse reductive dehalogenase-homologous genes in deep subseafloor sedimentary metagenomes.</title>
        <authorList>
            <person name="Kawai M."/>
            <person name="Futagami T."/>
            <person name="Toyoda A."/>
            <person name="Takaki Y."/>
            <person name="Nishi S."/>
            <person name="Hori S."/>
            <person name="Arai W."/>
            <person name="Tsubouchi T."/>
            <person name="Morono Y."/>
            <person name="Uchiyama I."/>
            <person name="Ito T."/>
            <person name="Fujiyama A."/>
            <person name="Inagaki F."/>
            <person name="Takami H."/>
        </authorList>
    </citation>
    <scope>NUCLEOTIDE SEQUENCE</scope>
    <source>
        <strain evidence="1">Expedition CK06-06</strain>
    </source>
</reference>
<gene>
    <name evidence="1" type="ORF">S01H4_26049</name>
</gene>
<dbReference type="EMBL" id="BART01012493">
    <property type="protein sequence ID" value="GAG81682.1"/>
    <property type="molecule type" value="Genomic_DNA"/>
</dbReference>
<comment type="caution">
    <text evidence="1">The sequence shown here is derived from an EMBL/GenBank/DDBJ whole genome shotgun (WGS) entry which is preliminary data.</text>
</comment>
<protein>
    <submittedName>
        <fullName evidence="1">Uncharacterized protein</fullName>
    </submittedName>
</protein>